<sequence length="104" mass="12185">MMPEQTYMYAYVTLPHHDQRERYTQKCYRDGRRIVLASYDLMGSERFSFKEKLRKSMKGMNESAERWVSEVRQGSIFIESTAGATFNGDLTAAWSLDQMPEEDP</sequence>
<accession>A0A7G2EGL6</accession>
<dbReference type="EMBL" id="LR881467">
    <property type="protein sequence ID" value="CAD5321245.1"/>
    <property type="molecule type" value="Genomic_DNA"/>
</dbReference>
<evidence type="ECO:0000313" key="2">
    <source>
        <dbReference type="Proteomes" id="UP000516314"/>
    </source>
</evidence>
<name>A0A7G2EGL6_ARATH</name>
<proteinExistence type="predicted"/>
<protein>
    <submittedName>
        <fullName evidence="1">(thale cress) hypothetical protein</fullName>
    </submittedName>
</protein>
<dbReference type="Proteomes" id="UP000516314">
    <property type="component" value="Chromosome 2"/>
</dbReference>
<organism evidence="1 2">
    <name type="scientific">Arabidopsis thaliana</name>
    <name type="common">Mouse-ear cress</name>
    <dbReference type="NCBI Taxonomy" id="3702"/>
    <lineage>
        <taxon>Eukaryota</taxon>
        <taxon>Viridiplantae</taxon>
        <taxon>Streptophyta</taxon>
        <taxon>Embryophyta</taxon>
        <taxon>Tracheophyta</taxon>
        <taxon>Spermatophyta</taxon>
        <taxon>Magnoliopsida</taxon>
        <taxon>eudicotyledons</taxon>
        <taxon>Gunneridae</taxon>
        <taxon>Pentapetalae</taxon>
        <taxon>rosids</taxon>
        <taxon>malvids</taxon>
        <taxon>Brassicales</taxon>
        <taxon>Brassicaceae</taxon>
        <taxon>Camelineae</taxon>
        <taxon>Arabidopsis</taxon>
    </lineage>
</organism>
<reference evidence="1 2" key="1">
    <citation type="submission" date="2020-09" db="EMBL/GenBank/DDBJ databases">
        <authorList>
            <person name="Ashkenazy H."/>
        </authorList>
    </citation>
    <scope>NUCLEOTIDE SEQUENCE [LARGE SCALE GENOMIC DNA]</scope>
    <source>
        <strain evidence="2">cv. Cdm-0</strain>
    </source>
</reference>
<evidence type="ECO:0000313" key="1">
    <source>
        <dbReference type="EMBL" id="CAD5321245.1"/>
    </source>
</evidence>
<gene>
    <name evidence="1" type="ORF">AT9943_LOCUS9322</name>
</gene>
<dbReference type="AlphaFoldDB" id="A0A7G2EGL6"/>